<dbReference type="Pfam" id="PF13620">
    <property type="entry name" value="CarboxypepD_reg"/>
    <property type="match status" value="1"/>
</dbReference>
<proteinExistence type="predicted"/>
<accession>A0ABV8QNP3</accession>
<sequence length="1137" mass="124197">MNFKKIIPFVIAFFVISFSTNAQVTTSSISGVVKTGNTNALVGATIVATHLPTGTVYTAISRSGGRYDIGNMNTGGPYKVITSFSGFDVITKEDIYLTLGETQRIDFSLVNKTTDLTTVVVSTTKSNQSKTGTETTIGRDRLTNVPTVGRNLNDYIRFTPQAKITANGGISLGGQNNRYNSFLIDGAVNNDVFGLSDQGTNGGRAGTPPISIDAVDQLVVKVSDFDASAGNFTGGSINAITKSGSNTFHGSAYYIFRNQDLSGKTPAVADSLRTKLTNYSNKTYGFTIGGPIIKNKAFFFINAEKQDDSRPQPFTPQNILNANGTIRYNIVDSVKRITDHLKSTYGYDPGDYLNNADIIQRTNLNTRFDFNLSSKNKLTASYRYTKAERTNPGRSSQTSINFVNGAEYFPNVTHSGNIELNTKFNNKLNNKIRFSITDVNDDRDITGNPFPRVSIAAFNGGPSINFGSEPASSANLLKQQIFNIYDVAKYYIGKHSLSAGADLDFNKSYNLFINNSFGTYNYNFIGATPNQTNPLQAFLTNAGATGYTRGYSLVDPGNKAGDLNVNAAANFKSVRIGFFVNDDIKITNNFILTLGVRGDKTQFNTAVPLDTFFENRALPVIAANYDLKGARSGQKFQPSWQISPRLGFKYEIPEENLIVRGGIGVFTGRTPLVWPGGLYQNNGVTIGAVSQNSTSTTAGGVTTVTPVLFNGAPLPFRPDVANQYNQVDFGLSPTALTPQGDMNLIAKNFKLPSSYKIALGFDKKFNKGWTLSVDGLFTKNINEVDWRNVNIINPSTVLSGADNRTVYSTNGNLNTIKLSYRPGAVGSVQANPYNSVILIQNTDGKKGYAYNFTTSIDKQTKTGFSFNASYTYGNSLVNNEGTSSVNLSNWRFGAESVIGRNFVRLSTSDYDLKHRIFAYASKKFTYANKHMATTISLVYNGQSGNPYSYVYNGNNFVGDIASGNDLAYIPRNRAEIESMVFVTRLTGAAATPTANAADIAQQKDDFEAFIQNDKYLSKNRGGYAARNGARLPFTNILDAAIQQDFMVKSGKVNHTLSVRLDISNFTNLLNKNAGRQYFLTNDQFALLNFRGLTNTPATNTPTFQYFKPANKVGTISDGVNTFNSSRWNGQVTIRYTF</sequence>
<dbReference type="Gene3D" id="2.40.170.20">
    <property type="entry name" value="TonB-dependent receptor, beta-barrel domain"/>
    <property type="match status" value="1"/>
</dbReference>
<dbReference type="SUPFAM" id="SSF56935">
    <property type="entry name" value="Porins"/>
    <property type="match status" value="1"/>
</dbReference>
<feature type="domain" description="TonB-dependent transporter Oar-like beta-barrel" evidence="8">
    <location>
        <begin position="240"/>
        <end position="314"/>
    </location>
</feature>
<comment type="caution">
    <text evidence="9">The sequence shown here is derived from an EMBL/GenBank/DDBJ whole genome shotgun (WGS) entry which is preliminary data.</text>
</comment>
<organism evidence="9 10">
    <name type="scientific">Ferruginibacter yonginensis</name>
    <dbReference type="NCBI Taxonomy" id="1310416"/>
    <lineage>
        <taxon>Bacteria</taxon>
        <taxon>Pseudomonadati</taxon>
        <taxon>Bacteroidota</taxon>
        <taxon>Chitinophagia</taxon>
        <taxon>Chitinophagales</taxon>
        <taxon>Chitinophagaceae</taxon>
        <taxon>Ferruginibacter</taxon>
    </lineage>
</organism>
<evidence type="ECO:0000256" key="5">
    <source>
        <dbReference type="ARBA" id="ARBA00023136"/>
    </source>
</evidence>
<keyword evidence="6" id="KW-0998">Cell outer membrane</keyword>
<evidence type="ECO:0000256" key="3">
    <source>
        <dbReference type="ARBA" id="ARBA00022452"/>
    </source>
</evidence>
<dbReference type="EMBL" id="JBHSCZ010000001">
    <property type="protein sequence ID" value="MFC4261841.1"/>
    <property type="molecule type" value="Genomic_DNA"/>
</dbReference>
<dbReference type="Gene3D" id="2.60.40.1120">
    <property type="entry name" value="Carboxypeptidase-like, regulatory domain"/>
    <property type="match status" value="1"/>
</dbReference>
<keyword evidence="10" id="KW-1185">Reference proteome</keyword>
<dbReference type="InterPro" id="IPR013784">
    <property type="entry name" value="Carb-bd-like_fold"/>
</dbReference>
<dbReference type="InterPro" id="IPR057601">
    <property type="entry name" value="Oar-like_b-barrel"/>
</dbReference>
<evidence type="ECO:0000313" key="9">
    <source>
        <dbReference type="EMBL" id="MFC4261841.1"/>
    </source>
</evidence>
<dbReference type="PANTHER" id="PTHR30069:SF46">
    <property type="entry name" value="OAR PROTEIN"/>
    <property type="match status" value="1"/>
</dbReference>
<reference evidence="10" key="1">
    <citation type="journal article" date="2019" name="Int. J. Syst. Evol. Microbiol.">
        <title>The Global Catalogue of Microorganisms (GCM) 10K type strain sequencing project: providing services to taxonomists for standard genome sequencing and annotation.</title>
        <authorList>
            <consortium name="The Broad Institute Genomics Platform"/>
            <consortium name="The Broad Institute Genome Sequencing Center for Infectious Disease"/>
            <person name="Wu L."/>
            <person name="Ma J."/>
        </authorList>
    </citation>
    <scope>NUCLEOTIDE SEQUENCE [LARGE SCALE GENOMIC DNA]</scope>
    <source>
        <strain evidence="10">CECT 8289</strain>
    </source>
</reference>
<dbReference type="SUPFAM" id="SSF49452">
    <property type="entry name" value="Starch-binding domain-like"/>
    <property type="match status" value="1"/>
</dbReference>
<dbReference type="PANTHER" id="PTHR30069">
    <property type="entry name" value="TONB-DEPENDENT OUTER MEMBRANE RECEPTOR"/>
    <property type="match status" value="1"/>
</dbReference>
<keyword evidence="2" id="KW-0813">Transport</keyword>
<dbReference type="InterPro" id="IPR039426">
    <property type="entry name" value="TonB-dep_rcpt-like"/>
</dbReference>
<dbReference type="InterPro" id="IPR036942">
    <property type="entry name" value="Beta-barrel_TonB_sf"/>
</dbReference>
<keyword evidence="7" id="KW-0732">Signal</keyword>
<evidence type="ECO:0000256" key="7">
    <source>
        <dbReference type="SAM" id="SignalP"/>
    </source>
</evidence>
<evidence type="ECO:0000256" key="4">
    <source>
        <dbReference type="ARBA" id="ARBA00022692"/>
    </source>
</evidence>
<dbReference type="Pfam" id="PF25183">
    <property type="entry name" value="OMP_b-brl_4"/>
    <property type="match status" value="2"/>
</dbReference>
<keyword evidence="3" id="KW-1134">Transmembrane beta strand</keyword>
<evidence type="ECO:0000256" key="1">
    <source>
        <dbReference type="ARBA" id="ARBA00004571"/>
    </source>
</evidence>
<keyword evidence="5" id="KW-0472">Membrane</keyword>
<feature type="chain" id="PRO_5046949576" evidence="7">
    <location>
        <begin position="23"/>
        <end position="1137"/>
    </location>
</feature>
<name>A0ABV8QNP3_9BACT</name>
<protein>
    <submittedName>
        <fullName evidence="9">Carboxypeptidase regulatory-like domain-containing protein</fullName>
    </submittedName>
</protein>
<dbReference type="Proteomes" id="UP001595907">
    <property type="component" value="Unassembled WGS sequence"/>
</dbReference>
<gene>
    <name evidence="9" type="ORF">ACFOWM_03030</name>
</gene>
<evidence type="ECO:0000256" key="2">
    <source>
        <dbReference type="ARBA" id="ARBA00022448"/>
    </source>
</evidence>
<evidence type="ECO:0000256" key="6">
    <source>
        <dbReference type="ARBA" id="ARBA00023237"/>
    </source>
</evidence>
<dbReference type="RefSeq" id="WP_379706902.1">
    <property type="nucleotide sequence ID" value="NZ_JBHSCZ010000001.1"/>
</dbReference>
<evidence type="ECO:0000313" key="10">
    <source>
        <dbReference type="Proteomes" id="UP001595907"/>
    </source>
</evidence>
<feature type="domain" description="TonB-dependent transporter Oar-like beta-barrel" evidence="8">
    <location>
        <begin position="352"/>
        <end position="1072"/>
    </location>
</feature>
<comment type="subcellular location">
    <subcellularLocation>
        <location evidence="1">Cell outer membrane</location>
        <topology evidence="1">Multi-pass membrane protein</topology>
    </subcellularLocation>
</comment>
<feature type="signal peptide" evidence="7">
    <location>
        <begin position="1"/>
        <end position="22"/>
    </location>
</feature>
<evidence type="ECO:0000259" key="8">
    <source>
        <dbReference type="Pfam" id="PF25183"/>
    </source>
</evidence>
<keyword evidence="4" id="KW-0812">Transmembrane</keyword>